<dbReference type="OrthoDB" id="8799981at2759"/>
<organism evidence="2 3">
    <name type="scientific">Clarias magur</name>
    <name type="common">Asian catfish</name>
    <name type="synonym">Macropteronotus magur</name>
    <dbReference type="NCBI Taxonomy" id="1594786"/>
    <lineage>
        <taxon>Eukaryota</taxon>
        <taxon>Metazoa</taxon>
        <taxon>Chordata</taxon>
        <taxon>Craniata</taxon>
        <taxon>Vertebrata</taxon>
        <taxon>Euteleostomi</taxon>
        <taxon>Actinopterygii</taxon>
        <taxon>Neopterygii</taxon>
        <taxon>Teleostei</taxon>
        <taxon>Ostariophysi</taxon>
        <taxon>Siluriformes</taxon>
        <taxon>Clariidae</taxon>
        <taxon>Clarias</taxon>
    </lineage>
</organism>
<name>A0A8J4TI04_CLAMG</name>
<dbReference type="EMBL" id="QNUK01000314">
    <property type="protein sequence ID" value="KAF5895615.1"/>
    <property type="molecule type" value="Genomic_DNA"/>
</dbReference>
<dbReference type="Gene3D" id="3.40.50.980">
    <property type="match status" value="1"/>
</dbReference>
<dbReference type="SUPFAM" id="SSF56801">
    <property type="entry name" value="Acetyl-CoA synthetase-like"/>
    <property type="match status" value="1"/>
</dbReference>
<dbReference type="AlphaFoldDB" id="A0A8J4TI04"/>
<feature type="non-terminal residue" evidence="2">
    <location>
        <position position="50"/>
    </location>
</feature>
<comment type="similarity">
    <text evidence="1">Belongs to the ATP-dependent AMP-binding enzyme family.</text>
</comment>
<comment type="caution">
    <text evidence="2">The sequence shown here is derived from an EMBL/GenBank/DDBJ whole genome shotgun (WGS) entry which is preliminary data.</text>
</comment>
<evidence type="ECO:0000256" key="1">
    <source>
        <dbReference type="ARBA" id="ARBA00006432"/>
    </source>
</evidence>
<reference evidence="2" key="1">
    <citation type="submission" date="2020-07" db="EMBL/GenBank/DDBJ databases">
        <title>Clarias magur genome sequencing, assembly and annotation.</title>
        <authorList>
            <person name="Kushwaha B."/>
            <person name="Kumar R."/>
            <person name="Das P."/>
            <person name="Joshi C.G."/>
            <person name="Kumar D."/>
            <person name="Nagpure N.S."/>
            <person name="Pandey M."/>
            <person name="Agarwal S."/>
            <person name="Srivastava S."/>
            <person name="Singh M."/>
            <person name="Sahoo L."/>
            <person name="Jayasankar P."/>
            <person name="Meher P.K."/>
            <person name="Koringa P.G."/>
            <person name="Iquebal M.A."/>
            <person name="Das S.P."/>
            <person name="Bit A."/>
            <person name="Patnaik S."/>
            <person name="Patel N."/>
            <person name="Shah T.M."/>
            <person name="Hinsu A."/>
            <person name="Jena J.K."/>
        </authorList>
    </citation>
    <scope>NUCLEOTIDE SEQUENCE</scope>
    <source>
        <strain evidence="2">CIFAMagur01</strain>
        <tissue evidence="2">Testis</tissue>
    </source>
</reference>
<evidence type="ECO:0000313" key="3">
    <source>
        <dbReference type="Proteomes" id="UP000727407"/>
    </source>
</evidence>
<evidence type="ECO:0000313" key="2">
    <source>
        <dbReference type="EMBL" id="KAF5895615.1"/>
    </source>
</evidence>
<dbReference type="Proteomes" id="UP000727407">
    <property type="component" value="Unassembled WGS sequence"/>
</dbReference>
<sequence length="50" mass="5677">ALVSEWAWSRDDVILHTLPLHHVHGIVNKLMCPLWVGATCIMLPDFSPQK</sequence>
<accession>A0A8J4TI04</accession>
<proteinExistence type="inferred from homology"/>
<keyword evidence="3" id="KW-1185">Reference proteome</keyword>
<dbReference type="GO" id="GO:0031956">
    <property type="term" value="F:medium-chain fatty acid-CoA ligase activity"/>
    <property type="evidence" value="ECO:0007669"/>
    <property type="project" value="TreeGrafter"/>
</dbReference>
<dbReference type="PANTHER" id="PTHR43201">
    <property type="entry name" value="ACYL-COA SYNTHETASE"/>
    <property type="match status" value="1"/>
</dbReference>
<protein>
    <submittedName>
        <fullName evidence="2">Acyl-CoA synthetase family member 3, mitochondrial</fullName>
    </submittedName>
</protein>
<dbReference type="PANTHER" id="PTHR43201:SF8">
    <property type="entry name" value="ACYL-COA SYNTHETASE FAMILY MEMBER 3"/>
    <property type="match status" value="1"/>
</dbReference>
<feature type="non-terminal residue" evidence="2">
    <location>
        <position position="1"/>
    </location>
</feature>
<dbReference type="GO" id="GO:0006631">
    <property type="term" value="P:fatty acid metabolic process"/>
    <property type="evidence" value="ECO:0007669"/>
    <property type="project" value="TreeGrafter"/>
</dbReference>
<gene>
    <name evidence="2" type="primary">acsf3</name>
    <name evidence="2" type="ORF">DAT39_014669</name>
</gene>